<organism evidence="3 4">
    <name type="scientific">Robinsoniella peoriensis</name>
    <dbReference type="NCBI Taxonomy" id="180332"/>
    <lineage>
        <taxon>Bacteria</taxon>
        <taxon>Bacillati</taxon>
        <taxon>Bacillota</taxon>
        <taxon>Clostridia</taxon>
        <taxon>Lachnospirales</taxon>
        <taxon>Lachnospiraceae</taxon>
        <taxon>Robinsoniella</taxon>
    </lineage>
</organism>
<dbReference type="Pfam" id="PF06580">
    <property type="entry name" value="His_kinase"/>
    <property type="match status" value="1"/>
</dbReference>
<dbReference type="Gene3D" id="6.10.340.10">
    <property type="match status" value="1"/>
</dbReference>
<dbReference type="PANTHER" id="PTHR34220">
    <property type="entry name" value="SENSOR HISTIDINE KINASE YPDA"/>
    <property type="match status" value="1"/>
</dbReference>
<dbReference type="InterPro" id="IPR050640">
    <property type="entry name" value="Bact_2-comp_sensor_kinase"/>
</dbReference>
<dbReference type="SUPFAM" id="SSF55874">
    <property type="entry name" value="ATPase domain of HSP90 chaperone/DNA topoisomerase II/histidine kinase"/>
    <property type="match status" value="1"/>
</dbReference>
<comment type="caution">
    <text evidence="3">The sequence shown here is derived from an EMBL/GenBank/DDBJ whole genome shotgun (WGS) entry which is preliminary data.</text>
</comment>
<dbReference type="InterPro" id="IPR036890">
    <property type="entry name" value="HATPase_C_sf"/>
</dbReference>
<feature type="domain" description="Signal transduction histidine kinase internal region" evidence="2">
    <location>
        <begin position="382"/>
        <end position="459"/>
    </location>
</feature>
<dbReference type="InterPro" id="IPR010559">
    <property type="entry name" value="Sig_transdc_His_kin_internal"/>
</dbReference>
<reference evidence="3 4" key="1">
    <citation type="journal article" date="2019" name="Anaerobe">
        <title>Detection of Robinsoniella peoriensis in multiple bone samples of a trauma patient.</title>
        <authorList>
            <person name="Schrottner P."/>
            <person name="Hartwich K."/>
            <person name="Bunk B."/>
            <person name="Schober I."/>
            <person name="Helbig S."/>
            <person name="Rudolph W.W."/>
            <person name="Gunzer F."/>
        </authorList>
    </citation>
    <scope>NUCLEOTIDE SEQUENCE [LARGE SCALE GENOMIC DNA]</scope>
    <source>
        <strain evidence="3 4">DSM 106044</strain>
    </source>
</reference>
<evidence type="ECO:0000313" key="4">
    <source>
        <dbReference type="Proteomes" id="UP000306509"/>
    </source>
</evidence>
<keyword evidence="1" id="KW-1133">Transmembrane helix</keyword>
<keyword evidence="1" id="KW-0472">Membrane</keyword>
<sequence>MKIQLKKFTPLPLRRQMMVLLMIMAVTMAGIMAFSMFSYYKLQYQSLKTNQDEKVNQVLHEVEYNYTYFSKLTTSLAYNELVQSYLVEKNQESKFDYVQRVSNLLINTQNQEPSIIDIAVIGDNGNFSNVAGDSSITSRLLKELPRDQHDVFFFDRQNYFIHSLNTVCIVAGRLIYPLDLSNATPCGAVFIAIDPSRFLGGSYSLDSTDQKMIFLDQSQNLLLGDEEIYQAYLNKRSGDSVITYSNTEYTYESHGIPDTGYELISIIPKGALFQKLIKTVGSQYFITLVIFIIVCTFLIYFISRFFNTIAELTGIMNKITSGNRRALKERIHLDEKSYVCLEAQTIGNAFNQMLDEVDTLNRDIFNTCTKMYETEIYAKKTELAFLRSQINPHFLYNTLALICGMSTEGRSDDIINISQALAQILRYSIKGNEFVTFREELEIVKSYLMIQSTRFEGRFTIEYSISDEIMDACIPKMILQPLVENSIVHGLEKLLEPGHLQIGGMHDSSNDTLIIWVYDTGEGISVQRLSQIRESLNRPKTMPSSMEESLFVDSPGEESESLGLLNVNSRIRLYYGEPYHLIIESKEHIETNIQIRIPFQLQRKE</sequence>
<dbReference type="GO" id="GO:0000155">
    <property type="term" value="F:phosphorelay sensor kinase activity"/>
    <property type="evidence" value="ECO:0007669"/>
    <property type="project" value="InterPro"/>
</dbReference>
<keyword evidence="4" id="KW-1185">Reference proteome</keyword>
<name>A0A4U8QEQ5_9FIRM</name>
<dbReference type="Proteomes" id="UP000306509">
    <property type="component" value="Unassembled WGS sequence"/>
</dbReference>
<evidence type="ECO:0000313" key="3">
    <source>
        <dbReference type="EMBL" id="TLD02924.1"/>
    </source>
</evidence>
<keyword evidence="3" id="KW-0418">Kinase</keyword>
<dbReference type="GO" id="GO:0016020">
    <property type="term" value="C:membrane"/>
    <property type="evidence" value="ECO:0007669"/>
    <property type="project" value="InterPro"/>
</dbReference>
<dbReference type="EC" id="2.7.13.3" evidence="3"/>
<dbReference type="Gene3D" id="3.30.565.10">
    <property type="entry name" value="Histidine kinase-like ATPase, C-terminal domain"/>
    <property type="match status" value="1"/>
</dbReference>
<proteinExistence type="predicted"/>
<dbReference type="AlphaFoldDB" id="A0A4U8QEQ5"/>
<feature type="transmembrane region" description="Helical" evidence="1">
    <location>
        <begin position="20"/>
        <end position="40"/>
    </location>
</feature>
<dbReference type="RefSeq" id="WP_044297716.1">
    <property type="nucleotide sequence ID" value="NZ_JTGN01000022.1"/>
</dbReference>
<dbReference type="EMBL" id="QGQD01000004">
    <property type="protein sequence ID" value="TLD02924.1"/>
    <property type="molecule type" value="Genomic_DNA"/>
</dbReference>
<evidence type="ECO:0000259" key="2">
    <source>
        <dbReference type="Pfam" id="PF06580"/>
    </source>
</evidence>
<keyword evidence="3" id="KW-0808">Transferase</keyword>
<keyword evidence="1" id="KW-0812">Transmembrane</keyword>
<dbReference type="STRING" id="180332.GCA_000797495_02176"/>
<dbReference type="PANTHER" id="PTHR34220:SF7">
    <property type="entry name" value="SENSOR HISTIDINE KINASE YPDA"/>
    <property type="match status" value="1"/>
</dbReference>
<accession>A0A4U8QEQ5</accession>
<evidence type="ECO:0000256" key="1">
    <source>
        <dbReference type="SAM" id="Phobius"/>
    </source>
</evidence>
<feature type="transmembrane region" description="Helical" evidence="1">
    <location>
        <begin position="284"/>
        <end position="302"/>
    </location>
</feature>
<protein>
    <submittedName>
        <fullName evidence="3">Sensor histidine kinase YpdA</fullName>
        <ecNumber evidence="3">2.7.13.3</ecNumber>
    </submittedName>
</protein>
<gene>
    <name evidence="3" type="primary">ypdA_3</name>
    <name evidence="3" type="ORF">DSM106044_00153</name>
</gene>